<evidence type="ECO:0000256" key="9">
    <source>
        <dbReference type="RuleBase" id="RU003435"/>
    </source>
</evidence>
<sequence length="580" mass="66809">HVKVAINGSDTSARSTADQNNNLRWDLTPEEIRHQTQRLIQRIKQAYDSVGSVDIGKVCFENTLQVIADAKADYAASRHVLDFPQYVSPCKEVRLASTEADKRLSDFDVEVSMRVDVFQRLTALQEKQSGDLLPESERFLRRLIKLGKRNGLHLSKDIQEEIKSISKQISELSIDFNQNLNEENTMLLFSQQELVGLAESYVNGLEETEDGRYKVTLAYPHYFPLMKRCHVPETRRKMEMAFHSRCKDVNTAILEQLIELRARLAKLLGFSSHANYVLEMTMAKNSENVAQFLDELYKRLRPVGEQERHYLLSLKRADCERRGLEFDGQLHAWDMPYYMNQVEQVKFAVDKDKLLEYFPLEVVTEGLLNIYQDLLGLRFQQMEDAHVWHDNRLYAGDVWGVQNWVWEKEPLRRMSRHYKDGSPIPDDLLDKLIASRVANTGLMNLRQIVLSKADQTLHTKDRADTAAEFAKHSKDILGIPATPGTNMTASFSHLAGGYDGQYYSYLWSEVYSMDIFFSRFKKEGILNPKVGREYRRVLLEAGGSVDGVDMLKTFLGREPCQDAFFQCKGLTQTFTEQNSQ</sequence>
<comment type="subcellular location">
    <subcellularLocation>
        <location evidence="1">Cytoplasm</location>
    </subcellularLocation>
</comment>
<protein>
    <submittedName>
        <fullName evidence="12">Neurolysin (metallopeptidase M3 family)</fullName>
    </submittedName>
</protein>
<dbReference type="GO" id="GO:0004222">
    <property type="term" value="F:metalloendopeptidase activity"/>
    <property type="evidence" value="ECO:0007669"/>
    <property type="project" value="InterPro"/>
</dbReference>
<dbReference type="GO" id="GO:0005758">
    <property type="term" value="C:mitochondrial intermembrane space"/>
    <property type="evidence" value="ECO:0007669"/>
    <property type="project" value="TreeGrafter"/>
</dbReference>
<dbReference type="CDD" id="cd06455">
    <property type="entry name" value="M3A_TOP"/>
    <property type="match status" value="1"/>
</dbReference>
<evidence type="ECO:0000313" key="13">
    <source>
        <dbReference type="Proteomes" id="UP000694700"/>
    </source>
</evidence>
<reference evidence="12" key="1">
    <citation type="submission" date="2025-08" db="UniProtKB">
        <authorList>
            <consortium name="Ensembl"/>
        </authorList>
    </citation>
    <scope>IDENTIFICATION</scope>
</reference>
<dbReference type="InterPro" id="IPR024080">
    <property type="entry name" value="Neurolysin/TOP_N"/>
</dbReference>
<evidence type="ECO:0000256" key="5">
    <source>
        <dbReference type="ARBA" id="ARBA00022723"/>
    </source>
</evidence>
<dbReference type="GO" id="GO:0046872">
    <property type="term" value="F:metal ion binding"/>
    <property type="evidence" value="ECO:0007669"/>
    <property type="project" value="UniProtKB-UniRule"/>
</dbReference>
<dbReference type="PANTHER" id="PTHR11804">
    <property type="entry name" value="PROTEASE M3 THIMET OLIGOPEPTIDASE-RELATED"/>
    <property type="match status" value="1"/>
</dbReference>
<evidence type="ECO:0000256" key="6">
    <source>
        <dbReference type="ARBA" id="ARBA00022801"/>
    </source>
</evidence>
<proteinExistence type="inferred from homology"/>
<organism evidence="12 13">
    <name type="scientific">Cyprinus carpio</name>
    <name type="common">Common carp</name>
    <dbReference type="NCBI Taxonomy" id="7962"/>
    <lineage>
        <taxon>Eukaryota</taxon>
        <taxon>Metazoa</taxon>
        <taxon>Chordata</taxon>
        <taxon>Craniata</taxon>
        <taxon>Vertebrata</taxon>
        <taxon>Euteleostomi</taxon>
        <taxon>Actinopterygii</taxon>
        <taxon>Neopterygii</taxon>
        <taxon>Teleostei</taxon>
        <taxon>Ostariophysi</taxon>
        <taxon>Cypriniformes</taxon>
        <taxon>Cyprinidae</taxon>
        <taxon>Cyprininae</taxon>
        <taxon>Cyprinus</taxon>
    </lineage>
</organism>
<dbReference type="InterPro" id="IPR045090">
    <property type="entry name" value="Pept_M3A_M3B"/>
</dbReference>
<dbReference type="Proteomes" id="UP000694700">
    <property type="component" value="Unplaced"/>
</dbReference>
<keyword evidence="8 9" id="KW-0482">Metalloprotease</keyword>
<dbReference type="Ensembl" id="ENSCCRT00015058290.1">
    <property type="protein sequence ID" value="ENSCCRP00015056427.1"/>
    <property type="gene ID" value="ENSCCRG00015021475.1"/>
</dbReference>
<keyword evidence="4 9" id="KW-0645">Protease</keyword>
<dbReference type="Gene3D" id="1.10.1370.10">
    <property type="entry name" value="Neurolysin, domain 3"/>
    <property type="match status" value="2"/>
</dbReference>
<dbReference type="SUPFAM" id="SSF55486">
    <property type="entry name" value="Metalloproteases ('zincins'), catalytic domain"/>
    <property type="match status" value="1"/>
</dbReference>
<evidence type="ECO:0000256" key="10">
    <source>
        <dbReference type="SAM" id="MobiDB-lite"/>
    </source>
</evidence>
<evidence type="ECO:0000256" key="7">
    <source>
        <dbReference type="ARBA" id="ARBA00022833"/>
    </source>
</evidence>
<keyword evidence="3" id="KW-0963">Cytoplasm</keyword>
<keyword evidence="7 9" id="KW-0862">Zinc</keyword>
<feature type="domain" description="Peptidase M3A/M3B catalytic" evidence="11">
    <location>
        <begin position="402"/>
        <end position="566"/>
    </location>
</feature>
<evidence type="ECO:0000256" key="8">
    <source>
        <dbReference type="ARBA" id="ARBA00023049"/>
    </source>
</evidence>
<feature type="compositionally biased region" description="Polar residues" evidence="10">
    <location>
        <begin position="8"/>
        <end position="20"/>
    </location>
</feature>
<dbReference type="InterPro" id="IPR024079">
    <property type="entry name" value="MetalloPept_cat_dom_sf"/>
</dbReference>
<name>A0A8C1VWV5_CYPCA</name>
<evidence type="ECO:0000313" key="12">
    <source>
        <dbReference type="Ensembl" id="ENSCCRP00015056427.1"/>
    </source>
</evidence>
<comment type="cofactor">
    <cofactor evidence="9">
        <name>Zn(2+)</name>
        <dbReference type="ChEBI" id="CHEBI:29105"/>
    </cofactor>
    <text evidence="9">Binds 1 zinc ion.</text>
</comment>
<feature type="region of interest" description="Disordered" evidence="10">
    <location>
        <begin position="1"/>
        <end position="20"/>
    </location>
</feature>
<evidence type="ECO:0000256" key="3">
    <source>
        <dbReference type="ARBA" id="ARBA00022490"/>
    </source>
</evidence>
<dbReference type="FunFam" id="1.10.1370.10:FF:000014">
    <property type="entry name" value="Thimet oligopeptidase 1"/>
    <property type="match status" value="1"/>
</dbReference>
<dbReference type="GO" id="GO:0006518">
    <property type="term" value="P:peptide metabolic process"/>
    <property type="evidence" value="ECO:0007669"/>
    <property type="project" value="TreeGrafter"/>
</dbReference>
<accession>A0A8C1VWV5</accession>
<evidence type="ECO:0000256" key="2">
    <source>
        <dbReference type="ARBA" id="ARBA00006040"/>
    </source>
</evidence>
<dbReference type="FunFam" id="1.20.1050.40:FF:000001">
    <property type="entry name" value="Thimet oligopeptidase 1"/>
    <property type="match status" value="1"/>
</dbReference>
<dbReference type="Gene3D" id="3.40.390.10">
    <property type="entry name" value="Collagenase (Catalytic Domain)"/>
    <property type="match status" value="1"/>
</dbReference>
<keyword evidence="5 9" id="KW-0479">Metal-binding</keyword>
<keyword evidence="6 9" id="KW-0378">Hydrolase</keyword>
<evidence type="ECO:0000259" key="11">
    <source>
        <dbReference type="Pfam" id="PF01432"/>
    </source>
</evidence>
<dbReference type="GO" id="GO:0006508">
    <property type="term" value="P:proteolysis"/>
    <property type="evidence" value="ECO:0007669"/>
    <property type="project" value="UniProtKB-KW"/>
</dbReference>
<feature type="domain" description="Peptidase M3A/M3B catalytic" evidence="11">
    <location>
        <begin position="225"/>
        <end position="390"/>
    </location>
</feature>
<dbReference type="PANTHER" id="PTHR11804:SF55">
    <property type="entry name" value="NEUROLYSIN (METALLOPEPTIDASE M3 FAMILY)"/>
    <property type="match status" value="1"/>
</dbReference>
<evidence type="ECO:0000256" key="4">
    <source>
        <dbReference type="ARBA" id="ARBA00022670"/>
    </source>
</evidence>
<dbReference type="Pfam" id="PF01432">
    <property type="entry name" value="Peptidase_M3"/>
    <property type="match status" value="2"/>
</dbReference>
<dbReference type="InterPro" id="IPR024077">
    <property type="entry name" value="Neurolysin/TOP_dom2"/>
</dbReference>
<dbReference type="InterPro" id="IPR001567">
    <property type="entry name" value="Pept_M3A_M3B_dom"/>
</dbReference>
<comment type="similarity">
    <text evidence="2 9">Belongs to the peptidase M3 family.</text>
</comment>
<dbReference type="AlphaFoldDB" id="A0A8C1VWV5"/>
<evidence type="ECO:0000256" key="1">
    <source>
        <dbReference type="ARBA" id="ARBA00004496"/>
    </source>
</evidence>
<dbReference type="Gene3D" id="1.20.1050.40">
    <property type="entry name" value="Endopeptidase. Chain P, domain 1"/>
    <property type="match status" value="1"/>
</dbReference>